<sequence precursor="true">MNFSKKCIFALFFIFNIPTLKAIEKLDQITAIVNESIVLKSDIDRMLSIVKINTKNTGQNFFNEKKLYNKILENLILEKIILQLAEKMQIQISDSVIDETINSIAEQNGLTINQFKQQLLRDGINLQDYRSKINNEIMMQEVRNKEISRQIIILPQEVDLLKKQLNSQVIGQDVNVNLSQILLLLPKYSTNENNQSLINLVKDIFIQLEQGVEFDKLATNYSSDINAFKGGSMGWSKVSELPIEVAKEIQYSKKGDVIGPIRSEIGFHILKINDIKNNNIPILVTEVKTCHILIKFSPIMENRRAYLKIKQIARQIQIGRITFSEAVKKYSEDPLSVLIDKNLKWNILSEYNPIFRDAIMNLSKGEISKPIRSSLGWHLIRLEDIRQIDKTDIIKKDYAYRILFNRKFNEKFPLWLKELRASAYIKIFHDSDM</sequence>
<protein>
    <recommendedName>
        <fullName evidence="7">Chaperone SurA</fullName>
    </recommendedName>
    <alternativeName>
        <fullName evidence="7">Peptidyl-prolyl cis-trans isomerase SurA</fullName>
        <shortName evidence="7">PPIase SurA</shortName>
        <ecNumber evidence="7">5.2.1.8</ecNumber>
    </alternativeName>
    <alternativeName>
        <fullName evidence="7">Rotamase SurA</fullName>
    </alternativeName>
</protein>
<dbReference type="Pfam" id="PF00639">
    <property type="entry name" value="Rotamase"/>
    <property type="match status" value="2"/>
</dbReference>
<dbReference type="InterPro" id="IPR050280">
    <property type="entry name" value="OMP_Chaperone_SurA"/>
</dbReference>
<dbReference type="EMBL" id="CP013920">
    <property type="protein sequence ID" value="AMA64969.1"/>
    <property type="molecule type" value="Genomic_DNA"/>
</dbReference>
<dbReference type="InterPro" id="IPR027304">
    <property type="entry name" value="Trigger_fact/SurA_dom_sf"/>
</dbReference>
<dbReference type="InterPro" id="IPR000297">
    <property type="entry name" value="PPIase_PpiC"/>
</dbReference>
<organism evidence="9 10">
    <name type="scientific">Candidatus Arsenophonus lipoptenae</name>
    <dbReference type="NCBI Taxonomy" id="634113"/>
    <lineage>
        <taxon>Bacteria</taxon>
        <taxon>Pseudomonadati</taxon>
        <taxon>Pseudomonadota</taxon>
        <taxon>Gammaproteobacteria</taxon>
        <taxon>Enterobacterales</taxon>
        <taxon>Morganellaceae</taxon>
        <taxon>Arsenophonus</taxon>
    </lineage>
</organism>
<dbReference type="GO" id="GO:0050821">
    <property type="term" value="P:protein stabilization"/>
    <property type="evidence" value="ECO:0007669"/>
    <property type="project" value="InterPro"/>
</dbReference>
<dbReference type="STRING" id="634113.AUT07_00396"/>
<dbReference type="NCBIfam" id="NF008038">
    <property type="entry name" value="PRK10770.1"/>
    <property type="match status" value="1"/>
</dbReference>
<evidence type="ECO:0000256" key="2">
    <source>
        <dbReference type="ARBA" id="ARBA00022737"/>
    </source>
</evidence>
<dbReference type="GO" id="GO:0030288">
    <property type="term" value="C:outer membrane-bounded periplasmic space"/>
    <property type="evidence" value="ECO:0007669"/>
    <property type="project" value="InterPro"/>
</dbReference>
<comment type="domain">
    <text evidence="7">The PPIase activity resides only in the second parvulin domain. The N-terminal region and the C-terminal tail are necessary and sufficient for the chaperone activity of SurA. The PPIase activity is dispensable for SurA to function as a chaperone. The N-terminal region and the C-terminal tail are also required for porin recognition.</text>
</comment>
<dbReference type="AlphaFoldDB" id="A0A0X9W377"/>
<dbReference type="PROSITE" id="PS50198">
    <property type="entry name" value="PPIC_PPIASE_2"/>
    <property type="match status" value="2"/>
</dbReference>
<feature type="domain" description="PpiC" evidence="8">
    <location>
        <begin position="284"/>
        <end position="384"/>
    </location>
</feature>
<evidence type="ECO:0000256" key="3">
    <source>
        <dbReference type="ARBA" id="ARBA00022764"/>
    </source>
</evidence>
<reference evidence="9 10" key="1">
    <citation type="submission" date="2016-01" db="EMBL/GenBank/DDBJ databases">
        <title>Genome sequence of Ca. Arsenophonus lipopteni, the exclusive symbiont of a blood sucking fly Lipoptena cervi (Diptera: Hippoboscidae).</title>
        <authorList>
            <person name="Novakova E."/>
            <person name="Hypsa V."/>
            <person name="Nguyen P."/>
            <person name="Husnik F."/>
            <person name="Darby A.C."/>
        </authorList>
    </citation>
    <scope>NUCLEOTIDE SEQUENCE [LARGE SCALE GENOMIC DNA]</scope>
    <source>
        <strain evidence="9 10">CB</strain>
    </source>
</reference>
<keyword evidence="10" id="KW-1185">Reference proteome</keyword>
<dbReference type="OrthoDB" id="14196at2"/>
<dbReference type="HAMAP" id="MF_01183">
    <property type="entry name" value="Chaperone_SurA"/>
    <property type="match status" value="1"/>
</dbReference>
<keyword evidence="3 7" id="KW-0574">Periplasm</keyword>
<dbReference type="SUPFAM" id="SSF54534">
    <property type="entry name" value="FKBP-like"/>
    <property type="match status" value="2"/>
</dbReference>
<keyword evidence="6 7" id="KW-0413">Isomerase</keyword>
<accession>A0A0X9W377</accession>
<dbReference type="GO" id="GO:0043165">
    <property type="term" value="P:Gram-negative-bacterium-type cell outer membrane assembly"/>
    <property type="evidence" value="ECO:0007669"/>
    <property type="project" value="InterPro"/>
</dbReference>
<dbReference type="PATRIC" id="fig|634113.3.peg.381"/>
<dbReference type="Proteomes" id="UP000069926">
    <property type="component" value="Chromosome"/>
</dbReference>
<dbReference type="InterPro" id="IPR046357">
    <property type="entry name" value="PPIase_dom_sf"/>
</dbReference>
<comment type="function">
    <text evidence="7">Chaperone involved in the correct folding and assembly of outer membrane proteins. Recognizes specific patterns of aromatic residues and the orientation of their side chains, which are found more frequently in integral outer membrane proteins. May act in both early periplasmic and late outer membrane-associated steps of protein maturation.</text>
</comment>
<keyword evidence="5 7" id="KW-0143">Chaperone</keyword>
<evidence type="ECO:0000256" key="5">
    <source>
        <dbReference type="ARBA" id="ARBA00023186"/>
    </source>
</evidence>
<dbReference type="GO" id="GO:0051082">
    <property type="term" value="F:unfolded protein binding"/>
    <property type="evidence" value="ECO:0007669"/>
    <property type="project" value="UniProtKB-UniRule"/>
</dbReference>
<keyword evidence="2 7" id="KW-0677">Repeat</keyword>
<dbReference type="Gene3D" id="1.10.4030.10">
    <property type="entry name" value="Porin chaperone SurA, peptide-binding domain"/>
    <property type="match status" value="2"/>
</dbReference>
<comment type="catalytic activity">
    <reaction evidence="7">
        <text>[protein]-peptidylproline (omega=180) = [protein]-peptidylproline (omega=0)</text>
        <dbReference type="Rhea" id="RHEA:16237"/>
        <dbReference type="Rhea" id="RHEA-COMP:10747"/>
        <dbReference type="Rhea" id="RHEA-COMP:10748"/>
        <dbReference type="ChEBI" id="CHEBI:83833"/>
        <dbReference type="ChEBI" id="CHEBI:83834"/>
        <dbReference type="EC" id="5.2.1.8"/>
    </reaction>
</comment>
<dbReference type="InterPro" id="IPR023034">
    <property type="entry name" value="PPIase_SurA"/>
</dbReference>
<evidence type="ECO:0000313" key="9">
    <source>
        <dbReference type="EMBL" id="AMA64969.1"/>
    </source>
</evidence>
<evidence type="ECO:0000313" key="10">
    <source>
        <dbReference type="Proteomes" id="UP000069926"/>
    </source>
</evidence>
<proteinExistence type="inferred from homology"/>
<dbReference type="Gene3D" id="3.10.50.40">
    <property type="match status" value="2"/>
</dbReference>
<dbReference type="GO" id="GO:0003755">
    <property type="term" value="F:peptidyl-prolyl cis-trans isomerase activity"/>
    <property type="evidence" value="ECO:0007669"/>
    <property type="project" value="UniProtKB-UniRule"/>
</dbReference>
<keyword evidence="4 7" id="KW-0697">Rotamase</keyword>
<evidence type="ECO:0000256" key="6">
    <source>
        <dbReference type="ARBA" id="ARBA00023235"/>
    </source>
</evidence>
<dbReference type="PANTHER" id="PTHR47637">
    <property type="entry name" value="CHAPERONE SURA"/>
    <property type="match status" value="1"/>
</dbReference>
<comment type="subcellular location">
    <subcellularLocation>
        <location evidence="7">Periplasm</location>
    </subcellularLocation>
    <text evidence="7">Is capable of associating with the outer membrane.</text>
</comment>
<feature type="signal peptide" evidence="7">
    <location>
        <begin position="1"/>
        <end position="22"/>
    </location>
</feature>
<evidence type="ECO:0000256" key="4">
    <source>
        <dbReference type="ARBA" id="ARBA00023110"/>
    </source>
</evidence>
<dbReference type="InterPro" id="IPR015391">
    <property type="entry name" value="SurA_N"/>
</dbReference>
<dbReference type="Pfam" id="PF09312">
    <property type="entry name" value="SurA_N"/>
    <property type="match status" value="1"/>
</dbReference>
<feature type="domain" description="PpiC" evidence="8">
    <location>
        <begin position="173"/>
        <end position="274"/>
    </location>
</feature>
<feature type="chain" id="PRO_5008998236" description="Chaperone SurA" evidence="7">
    <location>
        <begin position="23"/>
        <end position="433"/>
    </location>
</feature>
<dbReference type="RefSeq" id="WP_066283497.1">
    <property type="nucleotide sequence ID" value="NZ_CP013920.1"/>
</dbReference>
<evidence type="ECO:0000256" key="1">
    <source>
        <dbReference type="ARBA" id="ARBA00022729"/>
    </source>
</evidence>
<evidence type="ECO:0000259" key="8">
    <source>
        <dbReference type="PROSITE" id="PS50198"/>
    </source>
</evidence>
<dbReference type="SUPFAM" id="SSF109998">
    <property type="entry name" value="Triger factor/SurA peptide-binding domain-like"/>
    <property type="match status" value="1"/>
</dbReference>
<keyword evidence="1 7" id="KW-0732">Signal</keyword>
<dbReference type="EC" id="5.2.1.8" evidence="7"/>
<name>A0A0X9W377_9GAMM</name>
<dbReference type="KEGG" id="asy:AUT07_00396"/>
<dbReference type="GO" id="GO:0006457">
    <property type="term" value="P:protein folding"/>
    <property type="evidence" value="ECO:0007669"/>
    <property type="project" value="UniProtKB-UniRule"/>
</dbReference>
<dbReference type="PANTHER" id="PTHR47637:SF1">
    <property type="entry name" value="CHAPERONE SURA"/>
    <property type="match status" value="1"/>
</dbReference>
<evidence type="ECO:0000256" key="7">
    <source>
        <dbReference type="HAMAP-Rule" id="MF_01183"/>
    </source>
</evidence>
<gene>
    <name evidence="7 9" type="primary">surA</name>
    <name evidence="9" type="ORF">AUT07_00396</name>
</gene>
<dbReference type="GO" id="GO:0042277">
    <property type="term" value="F:peptide binding"/>
    <property type="evidence" value="ECO:0007669"/>
    <property type="project" value="InterPro"/>
</dbReference>